<dbReference type="AlphaFoldDB" id="A0A2T5G7S6"/>
<feature type="domain" description="Bacterial type II secretion system protein E" evidence="2">
    <location>
        <begin position="152"/>
        <end position="364"/>
    </location>
</feature>
<comment type="similarity">
    <text evidence="1">Belongs to the GSP E family.</text>
</comment>
<reference evidence="3 4" key="1">
    <citation type="submission" date="2017-08" db="EMBL/GenBank/DDBJ databases">
        <title>Burning lignite coal seam in the remote Altai Mountains harbors a hydrogen-driven thermophilic microbial community.</title>
        <authorList>
            <person name="Kadnikov V.V."/>
            <person name="Mardanov A.V."/>
            <person name="Ivasenko D."/>
            <person name="Beletsky A.V."/>
            <person name="Karnachuk O.V."/>
            <person name="Ravin N.V."/>
        </authorList>
    </citation>
    <scope>NUCLEOTIDE SEQUENCE [LARGE SCALE GENOMIC DNA]</scope>
    <source>
        <strain evidence="3">AL33</strain>
    </source>
</reference>
<comment type="caution">
    <text evidence="3">The sequence shown here is derived from an EMBL/GenBank/DDBJ whole genome shotgun (WGS) entry which is preliminary data.</text>
</comment>
<evidence type="ECO:0000313" key="3">
    <source>
        <dbReference type="EMBL" id="PTQ52234.1"/>
    </source>
</evidence>
<dbReference type="SUPFAM" id="SSF52540">
    <property type="entry name" value="P-loop containing nucleoside triphosphate hydrolases"/>
    <property type="match status" value="1"/>
</dbReference>
<dbReference type="Gene3D" id="3.40.50.300">
    <property type="entry name" value="P-loop containing nucleotide triphosphate hydrolases"/>
    <property type="match status" value="1"/>
</dbReference>
<dbReference type="InterPro" id="IPR050921">
    <property type="entry name" value="T4SS_GSP_E_ATPase"/>
</dbReference>
<name>A0A2T5G7S6_HYDSH</name>
<protein>
    <submittedName>
        <fullName evidence="3">Type II/IV secretion system ATP hydrolase TadA/VirB11/CpaF, TadA subfamily</fullName>
    </submittedName>
</protein>
<accession>A0A2T5G7S6</accession>
<evidence type="ECO:0000259" key="2">
    <source>
        <dbReference type="Pfam" id="PF00437"/>
    </source>
</evidence>
<dbReference type="EMBL" id="PEBV01000030">
    <property type="protein sequence ID" value="PTQ52234.1"/>
    <property type="molecule type" value="Genomic_DNA"/>
</dbReference>
<dbReference type="CDD" id="cd01130">
    <property type="entry name" value="VirB11-like_ATPase"/>
    <property type="match status" value="1"/>
</dbReference>
<dbReference type="Pfam" id="PF00437">
    <property type="entry name" value="T2SSE"/>
    <property type="match status" value="1"/>
</dbReference>
<dbReference type="PANTHER" id="PTHR30486:SF6">
    <property type="entry name" value="TYPE IV PILUS RETRACTATION ATPASE PILT"/>
    <property type="match status" value="1"/>
</dbReference>
<keyword evidence="3" id="KW-0378">Hydrolase</keyword>
<evidence type="ECO:0000256" key="1">
    <source>
        <dbReference type="ARBA" id="ARBA00006611"/>
    </source>
</evidence>
<dbReference type="GO" id="GO:0016887">
    <property type="term" value="F:ATP hydrolysis activity"/>
    <property type="evidence" value="ECO:0007669"/>
    <property type="project" value="InterPro"/>
</dbReference>
<evidence type="ECO:0000313" key="4">
    <source>
        <dbReference type="Proteomes" id="UP000244180"/>
    </source>
</evidence>
<organism evidence="3 4">
    <name type="scientific">Hydrogenibacillus schlegelii</name>
    <name type="common">Bacillus schlegelii</name>
    <dbReference type="NCBI Taxonomy" id="1484"/>
    <lineage>
        <taxon>Bacteria</taxon>
        <taxon>Bacillati</taxon>
        <taxon>Bacillota</taxon>
        <taxon>Bacilli</taxon>
        <taxon>Bacillales</taxon>
        <taxon>Bacillales Family X. Incertae Sedis</taxon>
        <taxon>Hydrogenibacillus</taxon>
    </lineage>
</organism>
<dbReference type="Proteomes" id="UP000244180">
    <property type="component" value="Unassembled WGS sequence"/>
</dbReference>
<proteinExistence type="inferred from homology"/>
<dbReference type="PANTHER" id="PTHR30486">
    <property type="entry name" value="TWITCHING MOTILITY PROTEIN PILT"/>
    <property type="match status" value="1"/>
</dbReference>
<dbReference type="Gene3D" id="3.30.450.380">
    <property type="match status" value="1"/>
</dbReference>
<gene>
    <name evidence="3" type="ORF">HSCHL_0705</name>
</gene>
<dbReference type="InterPro" id="IPR001482">
    <property type="entry name" value="T2SS/T4SS_dom"/>
</dbReference>
<dbReference type="InterPro" id="IPR027417">
    <property type="entry name" value="P-loop_NTPase"/>
</dbReference>
<sequence length="447" mass="50247">MMPNVRLGRDVSVSPEKEAEAERLIDAFLEAAIQSGELYTKPEPVIENELVRHLTEQLFIPNARARELARAALSFRKGFGPLEPLIREEGVSDIWVVGPKRIIYEKWGVQGVFDGGFENERQLQLFVEKLAARANRSVDYANPITSFIITEGETFYRIAIAVRPVSPIPTLAIRRFTSVPSVDGMIESGYFSEEAGAFFRWAVLSRRNFLVSGGMGTGKTTLLASALKETDPMELPLLIEEVMEMPVTNRDVPNLRRIVVKPPAFDGSGEIGLAYLLKTALQMKPTRVIVSEVRDGAIFYMLQAMQIGHEGSMSTMHAENATKALFARLPMMLAQSPEMRELSYEDKLQFIASSVHMIVHLVQEPKPLRRYPKPGFRHVGEIVEIVEEPKPDAIPVFRWNPETERVEPTGHVPERLFEGAWRYGHAPDEAWFRKPVPKKTFVPGGPA</sequence>